<reference evidence="1 2" key="1">
    <citation type="submission" date="2011-08" db="EMBL/GenBank/DDBJ databases">
        <title>The Genome Sequence of Selenomonas infelix ATCC 43532.</title>
        <authorList>
            <consortium name="The Broad Institute Genome Sequencing Platform"/>
            <person name="Earl A."/>
            <person name="Ward D."/>
            <person name="Feldgarden M."/>
            <person name="Gevers D."/>
            <person name="Izard J."/>
            <person name="Blanton J.M."/>
            <person name="Baranova O.V."/>
            <person name="Dewhirst F.E."/>
            <person name="Young S.K."/>
            <person name="Zeng Q."/>
            <person name="Gargeya S."/>
            <person name="Fitzgerald M."/>
            <person name="Haas B."/>
            <person name="Abouelleil A."/>
            <person name="Alvarado L."/>
            <person name="Arachchi H.M."/>
            <person name="Berlin A."/>
            <person name="Brown A."/>
            <person name="Chapman S.B."/>
            <person name="Chen Z."/>
            <person name="Dunbar C."/>
            <person name="Freedman E."/>
            <person name="Gearin G."/>
            <person name="Gellesch M."/>
            <person name="Goldberg J."/>
            <person name="Griggs A."/>
            <person name="Gujja S."/>
            <person name="Heiman D."/>
            <person name="Howarth C."/>
            <person name="Larson L."/>
            <person name="Lui A."/>
            <person name="MacDonald P.J.P."/>
            <person name="Montmayeur A."/>
            <person name="Murphy C."/>
            <person name="Neiman D."/>
            <person name="Pearson M."/>
            <person name="Priest M."/>
            <person name="Roberts A."/>
            <person name="Saif S."/>
            <person name="Shea T."/>
            <person name="Shenoy N."/>
            <person name="Sisk P."/>
            <person name="Stolte C."/>
            <person name="Sykes S."/>
            <person name="Wortman J."/>
            <person name="Nusbaum C."/>
            <person name="Birren B."/>
        </authorList>
    </citation>
    <scope>NUCLEOTIDE SEQUENCE [LARGE SCALE GENOMIC DNA]</scope>
    <source>
        <strain evidence="1 2">ATCC 43532</strain>
    </source>
</reference>
<sequence>MDTQTKYVKLEIFIPETHFSQLRNVLRAVGAGQSGNYDSCLAYSHVIGSWRPLEGASPYEGTIGELYEASELKVEVRVDESHLGETMAAIRAVHPYETPVIFTIPLLDENLENR</sequence>
<proteinExistence type="predicted"/>
<comment type="caution">
    <text evidence="1">The sequence shown here is derived from an EMBL/GenBank/DDBJ whole genome shotgun (WGS) entry which is preliminary data.</text>
</comment>
<dbReference type="EMBL" id="ACZM01000003">
    <property type="protein sequence ID" value="EHG22169.1"/>
    <property type="molecule type" value="Genomic_DNA"/>
</dbReference>
<accession>G5GLS4</accession>
<dbReference type="STRING" id="679201.HMPREF9334_00205"/>
<keyword evidence="2" id="KW-1185">Reference proteome</keyword>
<dbReference type="PANTHER" id="PTHR41774:SF1">
    <property type="entry name" value="NGG1P INTERACTING FACTOR NIF3"/>
    <property type="match status" value="1"/>
</dbReference>
<dbReference type="GO" id="GO:0010038">
    <property type="term" value="P:response to metal ion"/>
    <property type="evidence" value="ECO:0007669"/>
    <property type="project" value="InterPro"/>
</dbReference>
<dbReference type="Gene3D" id="3.30.70.120">
    <property type="match status" value="1"/>
</dbReference>
<dbReference type="eggNOG" id="COG3323">
    <property type="taxonomic scope" value="Bacteria"/>
</dbReference>
<protein>
    <recommendedName>
        <fullName evidence="3">CutA1 divalent ion tolerance protein</fullName>
    </recommendedName>
</protein>
<name>G5GLS4_9FIRM</name>
<dbReference type="InterPro" id="IPR036069">
    <property type="entry name" value="DUF34/NIF3_sf"/>
</dbReference>
<dbReference type="PATRIC" id="fig|679201.3.peg.208"/>
<dbReference type="HOGENOM" id="CLU_120084_3_1_9"/>
<evidence type="ECO:0000313" key="2">
    <source>
        <dbReference type="Proteomes" id="UP000004129"/>
    </source>
</evidence>
<dbReference type="AlphaFoldDB" id="G5GLS4"/>
<dbReference type="OrthoDB" id="1690807at2"/>
<dbReference type="SUPFAM" id="SSF102705">
    <property type="entry name" value="NIF3 (NGG1p interacting factor 3)-like"/>
    <property type="match status" value="1"/>
</dbReference>
<dbReference type="Pfam" id="PF03091">
    <property type="entry name" value="CutA1"/>
    <property type="match status" value="1"/>
</dbReference>
<dbReference type="InterPro" id="IPR004323">
    <property type="entry name" value="Ion_tolerance_CutA"/>
</dbReference>
<organism evidence="1 2">
    <name type="scientific">Selenomonas infelix ATCC 43532</name>
    <dbReference type="NCBI Taxonomy" id="679201"/>
    <lineage>
        <taxon>Bacteria</taxon>
        <taxon>Bacillati</taxon>
        <taxon>Bacillota</taxon>
        <taxon>Negativicutes</taxon>
        <taxon>Selenomonadales</taxon>
        <taxon>Selenomonadaceae</taxon>
        <taxon>Selenomonas</taxon>
    </lineage>
</organism>
<dbReference type="PANTHER" id="PTHR41774">
    <property type="match status" value="1"/>
</dbReference>
<dbReference type="InterPro" id="IPR015867">
    <property type="entry name" value="N-reg_PII/ATP_PRibTrfase_C"/>
</dbReference>
<dbReference type="Proteomes" id="UP000004129">
    <property type="component" value="Unassembled WGS sequence"/>
</dbReference>
<dbReference type="RefSeq" id="WP_006691656.1">
    <property type="nucleotide sequence ID" value="NZ_JH376797.1"/>
</dbReference>
<evidence type="ECO:0008006" key="3">
    <source>
        <dbReference type="Google" id="ProtNLM"/>
    </source>
</evidence>
<gene>
    <name evidence="1" type="ORF">HMPREF9334_00205</name>
</gene>
<evidence type="ECO:0000313" key="1">
    <source>
        <dbReference type="EMBL" id="EHG22169.1"/>
    </source>
</evidence>